<gene>
    <name evidence="4" type="ORF">EDS130_LOCUS36955</name>
    <name evidence="3" type="ORF">XAT740_LOCUS30370</name>
</gene>
<dbReference type="Proteomes" id="UP000663828">
    <property type="component" value="Unassembled WGS sequence"/>
</dbReference>
<name>A0A815FK29_ADIRI</name>
<dbReference type="EMBL" id="CAJNOJ010000354">
    <property type="protein sequence ID" value="CAF1414068.1"/>
    <property type="molecule type" value="Genomic_DNA"/>
</dbReference>
<proteinExistence type="predicted"/>
<dbReference type="Proteomes" id="UP000663852">
    <property type="component" value="Unassembled WGS sequence"/>
</dbReference>
<evidence type="ECO:0000313" key="4">
    <source>
        <dbReference type="EMBL" id="CAF1414068.1"/>
    </source>
</evidence>
<evidence type="ECO:0000313" key="5">
    <source>
        <dbReference type="Proteomes" id="UP000663828"/>
    </source>
</evidence>
<evidence type="ECO:0000256" key="1">
    <source>
        <dbReference type="SAM" id="MobiDB-lite"/>
    </source>
</evidence>
<feature type="compositionally biased region" description="Basic and acidic residues" evidence="1">
    <location>
        <begin position="111"/>
        <end position="130"/>
    </location>
</feature>
<sequence>MYCKLFVLGVLSIVFCSKTNSYAVETPGLIINVTSYNNDSNNTGPSSGETIATAFVIDIDEKMSVHSTGEENNPSFNVKNSTDESSVEDNQNRSSSIASDVHTEVQTSTNKNKDGDNARSMVDKKEKDGETASESDEESDDDMKISEPIEEEEEK</sequence>
<evidence type="ECO:0000256" key="2">
    <source>
        <dbReference type="SAM" id="SignalP"/>
    </source>
</evidence>
<feature type="chain" id="PRO_5036227526" evidence="2">
    <location>
        <begin position="22"/>
        <end position="155"/>
    </location>
</feature>
<feature type="compositionally biased region" description="Acidic residues" evidence="1">
    <location>
        <begin position="131"/>
        <end position="141"/>
    </location>
</feature>
<evidence type="ECO:0000313" key="3">
    <source>
        <dbReference type="EMBL" id="CAF1329800.1"/>
    </source>
</evidence>
<feature type="compositionally biased region" description="Polar residues" evidence="1">
    <location>
        <begin position="65"/>
        <end position="110"/>
    </location>
</feature>
<organism evidence="3 5">
    <name type="scientific">Adineta ricciae</name>
    <name type="common">Rotifer</name>
    <dbReference type="NCBI Taxonomy" id="249248"/>
    <lineage>
        <taxon>Eukaryota</taxon>
        <taxon>Metazoa</taxon>
        <taxon>Spiralia</taxon>
        <taxon>Gnathifera</taxon>
        <taxon>Rotifera</taxon>
        <taxon>Eurotatoria</taxon>
        <taxon>Bdelloidea</taxon>
        <taxon>Adinetida</taxon>
        <taxon>Adinetidae</taxon>
        <taxon>Adineta</taxon>
    </lineage>
</organism>
<comment type="caution">
    <text evidence="3">The sequence shown here is derived from an EMBL/GenBank/DDBJ whole genome shotgun (WGS) entry which is preliminary data.</text>
</comment>
<feature type="signal peptide" evidence="2">
    <location>
        <begin position="1"/>
        <end position="21"/>
    </location>
</feature>
<keyword evidence="5" id="KW-1185">Reference proteome</keyword>
<reference evidence="3" key="1">
    <citation type="submission" date="2021-02" db="EMBL/GenBank/DDBJ databases">
        <authorList>
            <person name="Nowell W R."/>
        </authorList>
    </citation>
    <scope>NUCLEOTIDE SEQUENCE</scope>
</reference>
<keyword evidence="2" id="KW-0732">Signal</keyword>
<accession>A0A815FK29</accession>
<protein>
    <submittedName>
        <fullName evidence="3">Uncharacterized protein</fullName>
    </submittedName>
</protein>
<feature type="region of interest" description="Disordered" evidence="1">
    <location>
        <begin position="63"/>
        <end position="155"/>
    </location>
</feature>
<dbReference type="EMBL" id="CAJNOR010002702">
    <property type="protein sequence ID" value="CAF1329800.1"/>
    <property type="molecule type" value="Genomic_DNA"/>
</dbReference>
<dbReference type="AlphaFoldDB" id="A0A815FK29"/>